<reference evidence="3 4" key="1">
    <citation type="submission" date="2022-10" db="EMBL/GenBank/DDBJ databases">
        <title>High-quality genome sequences of two octocoral-associated bacteria, Endozoicomonas euniceicola EF212 and Endozoicomonas gorgoniicola PS125.</title>
        <authorList>
            <person name="Chiou Y.-J."/>
            <person name="Chen Y.-H."/>
        </authorList>
    </citation>
    <scope>NUCLEOTIDE SEQUENCE [LARGE SCALE GENOMIC DNA]</scope>
    <source>
        <strain evidence="3 4">PS125</strain>
    </source>
</reference>
<feature type="domain" description="Macro" evidence="2">
    <location>
        <begin position="1"/>
        <end position="155"/>
    </location>
</feature>
<dbReference type="RefSeq" id="WP_262564302.1">
    <property type="nucleotide sequence ID" value="NZ_JAPFCC010000001.1"/>
</dbReference>
<proteinExistence type="predicted"/>
<dbReference type="SUPFAM" id="SSF52949">
    <property type="entry name" value="Macro domain-like"/>
    <property type="match status" value="1"/>
</dbReference>
<dbReference type="Gene3D" id="3.40.220.10">
    <property type="entry name" value="Leucine Aminopeptidase, subunit E, domain 1"/>
    <property type="match status" value="1"/>
</dbReference>
<dbReference type="PANTHER" id="PTHR12521">
    <property type="entry name" value="PROTEIN C6ORF130"/>
    <property type="match status" value="1"/>
</dbReference>
<dbReference type="PANTHER" id="PTHR12521:SF0">
    <property type="entry name" value="ADP-RIBOSE GLYCOHYDROLASE OARD1"/>
    <property type="match status" value="1"/>
</dbReference>
<organism evidence="3 4">
    <name type="scientific">Endozoicomonas gorgoniicola</name>
    <dbReference type="NCBI Taxonomy" id="1234144"/>
    <lineage>
        <taxon>Bacteria</taxon>
        <taxon>Pseudomonadati</taxon>
        <taxon>Pseudomonadota</taxon>
        <taxon>Gammaproteobacteria</taxon>
        <taxon>Oceanospirillales</taxon>
        <taxon>Endozoicomonadaceae</taxon>
        <taxon>Endozoicomonas</taxon>
    </lineage>
</organism>
<evidence type="ECO:0000313" key="4">
    <source>
        <dbReference type="Proteomes" id="UP001209854"/>
    </source>
</evidence>
<dbReference type="Pfam" id="PF01661">
    <property type="entry name" value="Macro"/>
    <property type="match status" value="1"/>
</dbReference>
<dbReference type="InterPro" id="IPR043472">
    <property type="entry name" value="Macro_dom-like"/>
</dbReference>
<keyword evidence="4" id="KW-1185">Reference proteome</keyword>
<accession>A0ABT3MZV6</accession>
<evidence type="ECO:0000259" key="2">
    <source>
        <dbReference type="PROSITE" id="PS51154"/>
    </source>
</evidence>
<dbReference type="InterPro" id="IPR050892">
    <property type="entry name" value="ADP-ribose_metab_enzymes"/>
</dbReference>
<sequence>MIKLTQGNLLRSDAEALVNTVNCDGYMGKGIALQFKKAFPENFVAYQKACKQNEVQPGAMFVHEYGDMMGRKIIINFPTKRHWRNRSLMEDVDSGLVALIEEVRNRGIKSIAIPPLGCGLGGLEWSEVRPRIEAAFAELPDVDVHLYEPKGAPDGKTQPVGTKQPNMTRARALIILLMARYRELEYELTLLEVHKLAYLLQEQGEDLKLNFVAHRFGPYATNIRFLLHVMEGHFIRGFGDDENPEQLIELMPGAPQKAEQFLSADETSQSRLESVSQFIDGFETPYGMELLTTVHWVQNHEQKQIEEDIFMRVKKWSARKANLFTPFHVKAAIAHLGR</sequence>
<dbReference type="InterPro" id="IPR002589">
    <property type="entry name" value="Macro_dom"/>
</dbReference>
<protein>
    <submittedName>
        <fullName evidence="3">Macro domain-containing protein</fullName>
    </submittedName>
</protein>
<name>A0ABT3MZV6_9GAMM</name>
<evidence type="ECO:0000256" key="1">
    <source>
        <dbReference type="ARBA" id="ARBA00035885"/>
    </source>
</evidence>
<comment type="catalytic activity">
    <reaction evidence="1">
        <text>an N-(ADP-alpha-D-ribosyl)-thymidine in DNA + H2O = a thymidine in DNA + ADP-D-ribose</text>
        <dbReference type="Rhea" id="RHEA:71655"/>
        <dbReference type="Rhea" id="RHEA-COMP:13556"/>
        <dbReference type="Rhea" id="RHEA-COMP:18051"/>
        <dbReference type="ChEBI" id="CHEBI:15377"/>
        <dbReference type="ChEBI" id="CHEBI:57967"/>
        <dbReference type="ChEBI" id="CHEBI:137386"/>
        <dbReference type="ChEBI" id="CHEBI:191199"/>
    </reaction>
    <physiologicalReaction direction="left-to-right" evidence="1">
        <dbReference type="Rhea" id="RHEA:71656"/>
    </physiologicalReaction>
</comment>
<evidence type="ECO:0000313" key="3">
    <source>
        <dbReference type="EMBL" id="MCW7554549.1"/>
    </source>
</evidence>
<dbReference type="SMART" id="SM00506">
    <property type="entry name" value="A1pp"/>
    <property type="match status" value="1"/>
</dbReference>
<dbReference type="EMBL" id="JAPFCC010000001">
    <property type="protein sequence ID" value="MCW7554549.1"/>
    <property type="molecule type" value="Genomic_DNA"/>
</dbReference>
<dbReference type="CDD" id="cd02901">
    <property type="entry name" value="Macro_Poa1p-like"/>
    <property type="match status" value="1"/>
</dbReference>
<gene>
    <name evidence="3" type="ORF">NX722_18355</name>
</gene>
<dbReference type="Proteomes" id="UP001209854">
    <property type="component" value="Unassembled WGS sequence"/>
</dbReference>
<comment type="caution">
    <text evidence="3">The sequence shown here is derived from an EMBL/GenBank/DDBJ whole genome shotgun (WGS) entry which is preliminary data.</text>
</comment>
<dbReference type="PROSITE" id="PS51154">
    <property type="entry name" value="MACRO"/>
    <property type="match status" value="1"/>
</dbReference>